<sequence length="569" mass="67842">MKEKSLFDMTDEIVVKKFSSKDVFFNNGIANLYHFLKERDFEFEYELNQNELILKIDSQKQDEVYNQILNTFLKDNKIVYQTDNDRWYFDETKMNFILDRKFDTKGGQKNDLRNGVYLYKKISELGLSREEVERLYLDFCEKTNFKPEKEPNGKLKVPNKKNEVIVAITLDEAIEKFSKYFVSNDILSIDSKIHSFEDGQGSFHDMLNQPKSYKLDKWNALIYWFGGRTKRFYNYSYFIYPNSSNLNALNKFKEFLQISDDKIEYRDEKGKIVTTSSNIDFFKVLNKDEITNKHFYISKSAEEFELKFFMYIFSMMYHIEEEYKAFEDDDLAFLFDEDVKEYSKILFELLHYLSFVIYTDDGTFKTSLNEYTKAYRLIQFFQILKENNLFKYLEDVLIAFSLSQGSKELNLNIQHWCQKILNFSNLRKEYYLISFNILRNDSKGFGKLLFEFEQNYLNHILGGKDMGIHENSKIVGDGIGHFCAELGDKDLLFKLRSVKNYKQLVSYFKDLKFTSLKNTEKARFTNEFNESLESILETVEQNWEIARDYIAIYAIDKFKSVSFAKNQNK</sequence>
<evidence type="ECO:0000313" key="1">
    <source>
        <dbReference type="EMBL" id="MDN5123999.1"/>
    </source>
</evidence>
<dbReference type="Proteomes" id="UP001170364">
    <property type="component" value="Unassembled WGS sequence"/>
</dbReference>
<name>A0AAW7QC80_9BACT</name>
<organism evidence="1 2">
    <name type="scientific">Aliarcobacter butzleri</name>
    <dbReference type="NCBI Taxonomy" id="28197"/>
    <lineage>
        <taxon>Bacteria</taxon>
        <taxon>Pseudomonadati</taxon>
        <taxon>Campylobacterota</taxon>
        <taxon>Epsilonproteobacteria</taxon>
        <taxon>Campylobacterales</taxon>
        <taxon>Arcobacteraceae</taxon>
        <taxon>Aliarcobacter</taxon>
    </lineage>
</organism>
<accession>A0AAW7QC80</accession>
<reference evidence="1" key="1">
    <citation type="journal article" date="2023" name="Microorganisms">
        <title>Genomic Characterization of Arcobacter butzleri Strains Isolated from Various Sources in Lithuania.</title>
        <authorList>
            <person name="Uljanovas D."/>
            <person name="Golz G."/>
            <person name="Fleischmann S."/>
            <person name="Kudirkiene E."/>
            <person name="Kasetiene N."/>
            <person name="Grineviciene A."/>
            <person name="Tamuleviciene E."/>
            <person name="Aksomaitiene J."/>
            <person name="Alter T."/>
            <person name="Malakauskas M."/>
        </authorList>
    </citation>
    <scope>NUCLEOTIDE SEQUENCE</scope>
    <source>
        <strain evidence="1">S41</strain>
    </source>
</reference>
<comment type="caution">
    <text evidence="1">The sequence shown here is derived from an EMBL/GenBank/DDBJ whole genome shotgun (WGS) entry which is preliminary data.</text>
</comment>
<protein>
    <submittedName>
        <fullName evidence="1">Uncharacterized protein</fullName>
    </submittedName>
</protein>
<dbReference type="RefSeq" id="WP_301370819.1">
    <property type="nucleotide sequence ID" value="NZ_JAQJJF010000009.1"/>
</dbReference>
<proteinExistence type="predicted"/>
<gene>
    <name evidence="1" type="ORF">PJV93_08800</name>
</gene>
<dbReference type="AlphaFoldDB" id="A0AAW7QC80"/>
<dbReference type="EMBL" id="JAQJJG010000009">
    <property type="protein sequence ID" value="MDN5123999.1"/>
    <property type="molecule type" value="Genomic_DNA"/>
</dbReference>
<reference evidence="1" key="2">
    <citation type="submission" date="2023-01" db="EMBL/GenBank/DDBJ databases">
        <authorList>
            <person name="Uljanovas D."/>
        </authorList>
    </citation>
    <scope>NUCLEOTIDE SEQUENCE</scope>
    <source>
        <strain evidence="1">S41</strain>
    </source>
</reference>
<evidence type="ECO:0000313" key="2">
    <source>
        <dbReference type="Proteomes" id="UP001170364"/>
    </source>
</evidence>